<dbReference type="InterPro" id="IPR023214">
    <property type="entry name" value="HAD_sf"/>
</dbReference>
<accession>A0A3B0RLT9</accession>
<gene>
    <name evidence="1" type="ORF">MNBD_ALPHA02-734</name>
</gene>
<dbReference type="InterPro" id="IPR036412">
    <property type="entry name" value="HAD-like_sf"/>
</dbReference>
<evidence type="ECO:0000313" key="1">
    <source>
        <dbReference type="EMBL" id="VAV94180.1"/>
    </source>
</evidence>
<dbReference type="Gene3D" id="3.40.50.1000">
    <property type="entry name" value="HAD superfamily/HAD-like"/>
    <property type="match status" value="1"/>
</dbReference>
<organism evidence="1">
    <name type="scientific">hydrothermal vent metagenome</name>
    <dbReference type="NCBI Taxonomy" id="652676"/>
    <lineage>
        <taxon>unclassified sequences</taxon>
        <taxon>metagenomes</taxon>
        <taxon>ecological metagenomes</taxon>
    </lineage>
</organism>
<name>A0A3B0RLT9_9ZZZZ</name>
<dbReference type="SUPFAM" id="SSF56784">
    <property type="entry name" value="HAD-like"/>
    <property type="match status" value="1"/>
</dbReference>
<dbReference type="EMBL" id="UOED01000087">
    <property type="protein sequence ID" value="VAV94180.1"/>
    <property type="molecule type" value="Genomic_DNA"/>
</dbReference>
<proteinExistence type="predicted"/>
<reference evidence="1" key="1">
    <citation type="submission" date="2018-06" db="EMBL/GenBank/DDBJ databases">
        <authorList>
            <person name="Zhirakovskaya E."/>
        </authorList>
    </citation>
    <scope>NUCLEOTIDE SEQUENCE</scope>
</reference>
<protein>
    <submittedName>
        <fullName evidence="1">Uncharacterized protein</fullName>
    </submittedName>
</protein>
<dbReference type="AlphaFoldDB" id="A0A3B0RLT9"/>
<sequence>MKLALEQLKLLSLNKTRPVIISDADEVILHFAHILSDYLQTQGMYVNFVSYTLEGSIKYIDNDRPVDSALFSEIIDDYFDNYVEKQPLVENVGAHLKNLSEFCDIIILTNIPHNFADRRRTLLNKAGLTYPMISSSGPKGPVIKAIRKMTSQELIFIDDISHHHKSVAKFVPDALRIQFIANRHLNSIEKKSEFCHHRCQDWPHIEQVIRKYLNK</sequence>